<reference evidence="2 3" key="1">
    <citation type="journal article" date="2020" name="Genome Biol. Evol.">
        <title>Rhizobium dioscoreae sp. nov., a plant growth-promoting bacterium isolated from yam (Dioscorea species).</title>
        <authorList>
            <person name="Ouyabe M."/>
            <person name="Tanaka N."/>
            <person name="Shiwa Y."/>
            <person name="Fujita N."/>
            <person name="Kikuno H."/>
            <person name="Babil P."/>
            <person name="Shiwachi H."/>
        </authorList>
    </citation>
    <scope>NUCLEOTIDE SEQUENCE [LARGE SCALE GENOMIC DNA]</scope>
    <source>
        <strain evidence="2 3">S-93</strain>
    </source>
</reference>
<evidence type="ECO:0000313" key="2">
    <source>
        <dbReference type="EMBL" id="GES51450.1"/>
    </source>
</evidence>
<feature type="transmembrane region" description="Helical" evidence="1">
    <location>
        <begin position="308"/>
        <end position="331"/>
    </location>
</feature>
<proteinExistence type="predicted"/>
<evidence type="ECO:0000313" key="3">
    <source>
        <dbReference type="Proteomes" id="UP000390335"/>
    </source>
</evidence>
<keyword evidence="1" id="KW-1133">Transmembrane helix</keyword>
<protein>
    <submittedName>
        <fullName evidence="2">Membrane protein</fullName>
    </submittedName>
</protein>
<dbReference type="Proteomes" id="UP000390335">
    <property type="component" value="Unassembled WGS sequence"/>
</dbReference>
<keyword evidence="1" id="KW-0812">Transmembrane</keyword>
<dbReference type="PANTHER" id="PTHR43044">
    <property type="match status" value="1"/>
</dbReference>
<organism evidence="2 3">
    <name type="scientific">Rhizobium dioscoreae</name>
    <dbReference type="NCBI Taxonomy" id="2653122"/>
    <lineage>
        <taxon>Bacteria</taxon>
        <taxon>Pseudomonadati</taxon>
        <taxon>Pseudomonadota</taxon>
        <taxon>Alphaproteobacteria</taxon>
        <taxon>Hyphomicrobiales</taxon>
        <taxon>Rhizobiaceae</taxon>
        <taxon>Rhizobium/Agrobacterium group</taxon>
        <taxon>Rhizobium</taxon>
    </lineage>
</organism>
<accession>A0ABQ0Z7E7</accession>
<dbReference type="RefSeq" id="WP_113396537.1">
    <property type="nucleotide sequence ID" value="NZ_BLAJ01000004.1"/>
</dbReference>
<feature type="transmembrane region" description="Helical" evidence="1">
    <location>
        <begin position="251"/>
        <end position="272"/>
    </location>
</feature>
<gene>
    <name evidence="2" type="ORF">RsS93_40640</name>
</gene>
<feature type="transmembrane region" description="Helical" evidence="1">
    <location>
        <begin position="146"/>
        <end position="166"/>
    </location>
</feature>
<feature type="transmembrane region" description="Helical" evidence="1">
    <location>
        <begin position="178"/>
        <end position="197"/>
    </location>
</feature>
<keyword evidence="1" id="KW-0472">Membrane</keyword>
<comment type="caution">
    <text evidence="2">The sequence shown here is derived from an EMBL/GenBank/DDBJ whole genome shotgun (WGS) entry which is preliminary data.</text>
</comment>
<dbReference type="PANTHER" id="PTHR43044:SF1">
    <property type="entry name" value="QUINOL:CYTOCHROME C OXIDOREDUCTASE QUINONE-BINDING SUBUNIT 2"/>
    <property type="match status" value="1"/>
</dbReference>
<dbReference type="EMBL" id="BLAJ01000004">
    <property type="protein sequence ID" value="GES51450.1"/>
    <property type="molecule type" value="Genomic_DNA"/>
</dbReference>
<feature type="transmembrane region" description="Helical" evidence="1">
    <location>
        <begin position="80"/>
        <end position="102"/>
    </location>
</feature>
<evidence type="ECO:0000256" key="1">
    <source>
        <dbReference type="SAM" id="Phobius"/>
    </source>
</evidence>
<feature type="transmembrane region" description="Helical" evidence="1">
    <location>
        <begin position="114"/>
        <end position="134"/>
    </location>
</feature>
<sequence length="350" mass="38180">MSRVEALPTRLLALSGVIFCLAALSLALVAPASALLGWLSALVFVSALPLGALCLVMMMRIIPGIWRHDLDHAARSSLSLLPLVLIAWLPILFGLSSVYEWVRQPPVEPFKAIYLTPLFFDLRTLFILAAAYLLAQALLRSQSRSIAISGLIGFILLQEILATDWLMSLDPHFHSSGFALYVLAGQMLTALALLVLMSLGEGGVAKPSVVGSLLITAILCWAYLAFMQYFIIWSGNLAQGALWFQRRGTGIWSLVEVSITFLHLTALFLLFFPPIRRSRRWLVGLVSIILAGRLLEYAWLVLPRLTAHLGYAITAYGLSLAGLAQITLAILSRASKVARRLAATATAEVS</sequence>
<feature type="transmembrane region" description="Helical" evidence="1">
    <location>
        <begin position="209"/>
        <end position="231"/>
    </location>
</feature>
<keyword evidence="3" id="KW-1185">Reference proteome</keyword>
<feature type="transmembrane region" description="Helical" evidence="1">
    <location>
        <begin position="37"/>
        <end position="59"/>
    </location>
</feature>
<name>A0ABQ0Z7E7_9HYPH</name>
<feature type="transmembrane region" description="Helical" evidence="1">
    <location>
        <begin position="281"/>
        <end position="302"/>
    </location>
</feature>